<dbReference type="EMBL" id="NIDE01000020">
    <property type="protein sequence ID" value="OWK34323.1"/>
    <property type="molecule type" value="Genomic_DNA"/>
</dbReference>
<keyword evidence="2" id="KW-1185">Reference proteome</keyword>
<dbReference type="OrthoDB" id="9790144at2"/>
<dbReference type="InterPro" id="IPR036465">
    <property type="entry name" value="vWFA_dom_sf"/>
</dbReference>
<accession>A0A225D059</accession>
<gene>
    <name evidence="1" type="ORF">FRUB_10294</name>
</gene>
<reference evidence="2" key="1">
    <citation type="submission" date="2017-06" db="EMBL/GenBank/DDBJ databases">
        <title>Genome analysis of Fimbriiglobus ruber SP5, the first member of the order Planctomycetales with confirmed chitinolytic capability.</title>
        <authorList>
            <person name="Ravin N.V."/>
            <person name="Rakitin A.L."/>
            <person name="Ivanova A.A."/>
            <person name="Beletsky A.V."/>
            <person name="Kulichevskaya I.S."/>
            <person name="Mardanov A.V."/>
            <person name="Dedysh S.N."/>
        </authorList>
    </citation>
    <scope>NUCLEOTIDE SEQUENCE [LARGE SCALE GENOMIC DNA]</scope>
    <source>
        <strain evidence="2">SP5</strain>
    </source>
</reference>
<dbReference type="SUPFAM" id="SSF53300">
    <property type="entry name" value="vWA-like"/>
    <property type="match status" value="1"/>
</dbReference>
<comment type="caution">
    <text evidence="1">The sequence shown here is derived from an EMBL/GenBank/DDBJ whole genome shotgun (WGS) entry which is preliminary data.</text>
</comment>
<dbReference type="Proteomes" id="UP000214646">
    <property type="component" value="Unassembled WGS sequence"/>
</dbReference>
<dbReference type="AlphaFoldDB" id="A0A225D059"/>
<protein>
    <recommendedName>
        <fullName evidence="3">VWFA domain-containing protein</fullName>
    </recommendedName>
</protein>
<dbReference type="Gene3D" id="3.40.50.410">
    <property type="entry name" value="von Willebrand factor, type A domain"/>
    <property type="match status" value="1"/>
</dbReference>
<proteinExistence type="predicted"/>
<dbReference type="RefSeq" id="WP_088260629.1">
    <property type="nucleotide sequence ID" value="NZ_NIDE01000020.1"/>
</dbReference>
<sequence length="238" mass="25702">MPRDFTDITMILDRSGSMSSIKEATIAGFNTFVEEQTRVPGEGCWTMIQFDDTASARGAGEEFPLVVFEAKPQTDAPRLSAETFKPRGGTALIDAVCIAIDRTGTRLARMSDADRPDKVVVVIMTDGEENQSRLFTRVQLNERVAHQTTKYGWQFLFLGANQDAIQEAAKYGIAAKGAMSFAADARGTQAAYQATSGLVRSWKLDGNQSAAQLLSSVSSVSPDPAQPAVQVNVNLSKT</sequence>
<organism evidence="1 2">
    <name type="scientific">Fimbriiglobus ruber</name>
    <dbReference type="NCBI Taxonomy" id="1908690"/>
    <lineage>
        <taxon>Bacteria</taxon>
        <taxon>Pseudomonadati</taxon>
        <taxon>Planctomycetota</taxon>
        <taxon>Planctomycetia</taxon>
        <taxon>Gemmatales</taxon>
        <taxon>Gemmataceae</taxon>
        <taxon>Fimbriiglobus</taxon>
    </lineage>
</organism>
<evidence type="ECO:0000313" key="1">
    <source>
        <dbReference type="EMBL" id="OWK34323.1"/>
    </source>
</evidence>
<evidence type="ECO:0008006" key="3">
    <source>
        <dbReference type="Google" id="ProtNLM"/>
    </source>
</evidence>
<evidence type="ECO:0000313" key="2">
    <source>
        <dbReference type="Proteomes" id="UP000214646"/>
    </source>
</evidence>
<name>A0A225D059_9BACT</name>